<evidence type="ECO:0000256" key="1">
    <source>
        <dbReference type="SAM" id="Phobius"/>
    </source>
</evidence>
<dbReference type="RefSeq" id="WP_103240278.1">
    <property type="nucleotide sequence ID" value="NZ_JANJZD010000013.1"/>
</dbReference>
<evidence type="ECO:0000313" key="3">
    <source>
        <dbReference type="Proteomes" id="UP000236311"/>
    </source>
</evidence>
<accession>A0A2K4ZIC9</accession>
<gene>
    <name evidence="2" type="ORF">AMURIS_02943</name>
</gene>
<organism evidence="2 3">
    <name type="scientific">Acetatifactor muris</name>
    <dbReference type="NCBI Taxonomy" id="879566"/>
    <lineage>
        <taxon>Bacteria</taxon>
        <taxon>Bacillati</taxon>
        <taxon>Bacillota</taxon>
        <taxon>Clostridia</taxon>
        <taxon>Lachnospirales</taxon>
        <taxon>Lachnospiraceae</taxon>
        <taxon>Acetatifactor</taxon>
    </lineage>
</organism>
<feature type="transmembrane region" description="Helical" evidence="1">
    <location>
        <begin position="23"/>
        <end position="48"/>
    </location>
</feature>
<dbReference type="InterPro" id="IPR025291">
    <property type="entry name" value="DUF4153"/>
</dbReference>
<sequence>MTAYLCKKRIREDVGDVRRGEPVLAITVTGMLTLLYLLFSGIQIAGLFFGSLRLPEGYTYAMYAREGFFQLLAVSLLNLIIVLCCMEFFRESTVLKIILTLMSLCTFVMIASSAVRMIMYIRYYYLTYLRILVLWALVLLTFLFAGVVVNIFKEKFPLFRYQAAVVAVLYLILSFAHPDYLIAKVNVANAPREDGMVYHSFFLAKEPYNDYYYLRSLSADAAPVLVPYLKELGYDMEAFYTEDAVQYAADTSAWGAWDLDAGNARHVQMGFGYYWMRKMQRNTENMGIRTYNVSRHLALTHFRDCRE</sequence>
<protein>
    <submittedName>
        <fullName evidence="2">Uncharacterized protein</fullName>
    </submittedName>
</protein>
<dbReference type="Proteomes" id="UP000236311">
    <property type="component" value="Unassembled WGS sequence"/>
</dbReference>
<feature type="transmembrane region" description="Helical" evidence="1">
    <location>
        <begin position="131"/>
        <end position="152"/>
    </location>
</feature>
<reference evidence="2 3" key="1">
    <citation type="submission" date="2018-01" db="EMBL/GenBank/DDBJ databases">
        <authorList>
            <person name="Gaut B.S."/>
            <person name="Morton B.R."/>
            <person name="Clegg M.T."/>
            <person name="Duvall M.R."/>
        </authorList>
    </citation>
    <scope>NUCLEOTIDE SEQUENCE [LARGE SCALE GENOMIC DNA]</scope>
    <source>
        <strain evidence="2">GP69</strain>
    </source>
</reference>
<dbReference type="Pfam" id="PF13687">
    <property type="entry name" value="DUF4153"/>
    <property type="match status" value="1"/>
</dbReference>
<dbReference type="OrthoDB" id="9767931at2"/>
<feature type="transmembrane region" description="Helical" evidence="1">
    <location>
        <begin position="158"/>
        <end position="176"/>
    </location>
</feature>
<keyword evidence="1" id="KW-1133">Transmembrane helix</keyword>
<feature type="transmembrane region" description="Helical" evidence="1">
    <location>
        <begin position="68"/>
        <end position="89"/>
    </location>
</feature>
<keyword evidence="1" id="KW-0472">Membrane</keyword>
<name>A0A2K4ZIC9_9FIRM</name>
<keyword evidence="1" id="KW-0812">Transmembrane</keyword>
<evidence type="ECO:0000313" key="2">
    <source>
        <dbReference type="EMBL" id="SOY30220.1"/>
    </source>
</evidence>
<proteinExistence type="predicted"/>
<feature type="transmembrane region" description="Helical" evidence="1">
    <location>
        <begin position="95"/>
        <end position="119"/>
    </location>
</feature>
<dbReference type="EMBL" id="OFSM01000014">
    <property type="protein sequence ID" value="SOY30220.1"/>
    <property type="molecule type" value="Genomic_DNA"/>
</dbReference>
<keyword evidence="3" id="KW-1185">Reference proteome</keyword>
<dbReference type="AlphaFoldDB" id="A0A2K4ZIC9"/>